<dbReference type="GO" id="GO:0004518">
    <property type="term" value="F:nuclease activity"/>
    <property type="evidence" value="ECO:0007669"/>
    <property type="project" value="UniProtKB-KW"/>
</dbReference>
<feature type="domain" description="DDE Tnp4" evidence="9">
    <location>
        <begin position="272"/>
        <end position="419"/>
    </location>
</feature>
<comment type="caution">
    <text evidence="10">The sequence shown here is derived from an EMBL/GenBank/DDBJ whole genome shotgun (WGS) entry which is preliminary data.</text>
</comment>
<evidence type="ECO:0000256" key="6">
    <source>
        <dbReference type="ARBA" id="ARBA00022801"/>
    </source>
</evidence>
<sequence>MPRISQRELLLYMLYSYDLRIQEARMQSEMLSLLDLDITHLFDDPDDELPTSPTTSDSSTASTASSKMTEDSSDEIDFDEELLRIDKDILSLFLGWSNFRDDLADFLNTTRVLNDMPPAPRNSQFNILDDHYENREHEFRRRVRISPATFDALLPLIENHPIFHVNDNHPQLDVKRQFQMFLFCAGHYGNAASPHYIAEWAGVSVGTVNNCMKRVMVALLHLHDRAVRPPTAEEKEKSKVYTESRTCKHWRGGCMSADGTKCCFFCRPGFFGDAWFDKDKNYSMSLQLVSLLHNCRIVDYVVGHTGSAHDSTAFQCTQIAQENERSKYLSDGEWIWVDSAYPLTPWCVAPYKKPAGGQVTKDQSAYNYYAAKVRVRSEHCNAMLKGRFQSLKELRFPLESEEHLKFLIMWIRCCIILHNLIIEVEEESTTVDRLWYTKLREEGYEGRGGAERMDADEEDPDLPFVDEEVAGVRTEGQSFRHTLMQQLLASSRYRRDQARHAANH</sequence>
<dbReference type="GO" id="GO:0016787">
    <property type="term" value="F:hydrolase activity"/>
    <property type="evidence" value="ECO:0007669"/>
    <property type="project" value="UniProtKB-KW"/>
</dbReference>
<comment type="subcellular location">
    <subcellularLocation>
        <location evidence="2">Nucleus</location>
    </subcellularLocation>
</comment>
<name>A0A2R6P907_9APHY</name>
<evidence type="ECO:0000259" key="9">
    <source>
        <dbReference type="Pfam" id="PF13359"/>
    </source>
</evidence>
<dbReference type="InterPro" id="IPR027806">
    <property type="entry name" value="HARBI1_dom"/>
</dbReference>
<organism evidence="10 11">
    <name type="scientific">Hermanssonia centrifuga</name>
    <dbReference type="NCBI Taxonomy" id="98765"/>
    <lineage>
        <taxon>Eukaryota</taxon>
        <taxon>Fungi</taxon>
        <taxon>Dikarya</taxon>
        <taxon>Basidiomycota</taxon>
        <taxon>Agaricomycotina</taxon>
        <taxon>Agaricomycetes</taxon>
        <taxon>Polyporales</taxon>
        <taxon>Meruliaceae</taxon>
        <taxon>Hermanssonia</taxon>
    </lineage>
</organism>
<dbReference type="EMBL" id="MLYV02000513">
    <property type="protein sequence ID" value="PSR87441.1"/>
    <property type="molecule type" value="Genomic_DNA"/>
</dbReference>
<evidence type="ECO:0000256" key="8">
    <source>
        <dbReference type="SAM" id="MobiDB-lite"/>
    </source>
</evidence>
<proteinExistence type="inferred from homology"/>
<keyword evidence="11" id="KW-1185">Reference proteome</keyword>
<evidence type="ECO:0000256" key="1">
    <source>
        <dbReference type="ARBA" id="ARBA00001968"/>
    </source>
</evidence>
<dbReference type="OrthoDB" id="3246760at2759"/>
<accession>A0A2R6P907</accession>
<keyword evidence="7" id="KW-0539">Nucleus</keyword>
<evidence type="ECO:0000256" key="2">
    <source>
        <dbReference type="ARBA" id="ARBA00004123"/>
    </source>
</evidence>
<evidence type="ECO:0000256" key="3">
    <source>
        <dbReference type="ARBA" id="ARBA00006958"/>
    </source>
</evidence>
<dbReference type="PANTHER" id="PTHR22930:SF85">
    <property type="entry name" value="GH03217P-RELATED"/>
    <property type="match status" value="1"/>
</dbReference>
<evidence type="ECO:0000313" key="11">
    <source>
        <dbReference type="Proteomes" id="UP000186601"/>
    </source>
</evidence>
<keyword evidence="6" id="KW-0378">Hydrolase</keyword>
<evidence type="ECO:0000256" key="5">
    <source>
        <dbReference type="ARBA" id="ARBA00022723"/>
    </source>
</evidence>
<dbReference type="GO" id="GO:0046872">
    <property type="term" value="F:metal ion binding"/>
    <property type="evidence" value="ECO:0007669"/>
    <property type="project" value="UniProtKB-KW"/>
</dbReference>
<protein>
    <recommendedName>
        <fullName evidence="9">DDE Tnp4 domain-containing protein</fullName>
    </recommendedName>
</protein>
<feature type="region of interest" description="Disordered" evidence="8">
    <location>
        <begin position="45"/>
        <end position="73"/>
    </location>
</feature>
<dbReference type="Pfam" id="PF13359">
    <property type="entry name" value="DDE_Tnp_4"/>
    <property type="match status" value="1"/>
</dbReference>
<dbReference type="STRING" id="98765.A0A2R6P907"/>
<reference evidence="10 11" key="1">
    <citation type="submission" date="2018-02" db="EMBL/GenBank/DDBJ databases">
        <title>Genome sequence of the basidiomycete white-rot fungus Phlebia centrifuga.</title>
        <authorList>
            <person name="Granchi Z."/>
            <person name="Peng M."/>
            <person name="de Vries R.P."/>
            <person name="Hilden K."/>
            <person name="Makela M.R."/>
            <person name="Grigoriev I."/>
            <person name="Riley R."/>
        </authorList>
    </citation>
    <scope>NUCLEOTIDE SEQUENCE [LARGE SCALE GENOMIC DNA]</scope>
    <source>
        <strain evidence="10 11">FBCC195</strain>
    </source>
</reference>
<dbReference type="GO" id="GO:0005634">
    <property type="term" value="C:nucleus"/>
    <property type="evidence" value="ECO:0007669"/>
    <property type="project" value="UniProtKB-SubCell"/>
</dbReference>
<dbReference type="PANTHER" id="PTHR22930">
    <property type="match status" value="1"/>
</dbReference>
<dbReference type="AlphaFoldDB" id="A0A2R6P907"/>
<comment type="cofactor">
    <cofactor evidence="1">
        <name>a divalent metal cation</name>
        <dbReference type="ChEBI" id="CHEBI:60240"/>
    </cofactor>
</comment>
<keyword evidence="4" id="KW-0540">Nuclease</keyword>
<evidence type="ECO:0000256" key="7">
    <source>
        <dbReference type="ARBA" id="ARBA00023242"/>
    </source>
</evidence>
<dbReference type="InterPro" id="IPR045249">
    <property type="entry name" value="HARBI1-like"/>
</dbReference>
<comment type="similarity">
    <text evidence="3">Belongs to the HARBI1 family.</text>
</comment>
<dbReference type="Proteomes" id="UP000186601">
    <property type="component" value="Unassembled WGS sequence"/>
</dbReference>
<gene>
    <name evidence="10" type="ORF">PHLCEN_2v5154</name>
</gene>
<evidence type="ECO:0000313" key="10">
    <source>
        <dbReference type="EMBL" id="PSR87441.1"/>
    </source>
</evidence>
<keyword evidence="5" id="KW-0479">Metal-binding</keyword>
<feature type="compositionally biased region" description="Low complexity" evidence="8">
    <location>
        <begin position="50"/>
        <end position="66"/>
    </location>
</feature>
<evidence type="ECO:0000256" key="4">
    <source>
        <dbReference type="ARBA" id="ARBA00022722"/>
    </source>
</evidence>